<reference evidence="1 3" key="1">
    <citation type="journal article" date="2020" name="Stud. Mycol.">
        <title>101 Dothideomycetes genomes: a test case for predicting lifestyles and emergence of pathogens.</title>
        <authorList>
            <person name="Haridas S."/>
            <person name="Albert R."/>
            <person name="Binder M."/>
            <person name="Bloem J."/>
            <person name="Labutti K."/>
            <person name="Salamov A."/>
            <person name="Andreopoulos B."/>
            <person name="Baker S."/>
            <person name="Barry K."/>
            <person name="Bills G."/>
            <person name="Bluhm B."/>
            <person name="Cannon C."/>
            <person name="Castanera R."/>
            <person name="Culley D."/>
            <person name="Daum C."/>
            <person name="Ezra D."/>
            <person name="Gonzalez J."/>
            <person name="Henrissat B."/>
            <person name="Kuo A."/>
            <person name="Liang C."/>
            <person name="Lipzen A."/>
            <person name="Lutzoni F."/>
            <person name="Magnuson J."/>
            <person name="Mondo S."/>
            <person name="Nolan M."/>
            <person name="Ohm R."/>
            <person name="Pangilinan J."/>
            <person name="Park H.-J."/>
            <person name="Ramirez L."/>
            <person name="Alfaro M."/>
            <person name="Sun H."/>
            <person name="Tritt A."/>
            <person name="Yoshinaga Y."/>
            <person name="Zwiers L.-H."/>
            <person name="Turgeon B."/>
            <person name="Goodwin S."/>
            <person name="Spatafora J."/>
            <person name="Crous P."/>
            <person name="Grigoriev I."/>
        </authorList>
    </citation>
    <scope>NUCLEOTIDE SEQUENCE</scope>
    <source>
        <strain evidence="1 3">CBS 304.34</strain>
    </source>
</reference>
<keyword evidence="2" id="KW-1185">Reference proteome</keyword>
<dbReference type="Proteomes" id="UP000504636">
    <property type="component" value="Unplaced"/>
</dbReference>
<reference evidence="3" key="3">
    <citation type="submission" date="2025-04" db="UniProtKB">
        <authorList>
            <consortium name="RefSeq"/>
        </authorList>
    </citation>
    <scope>IDENTIFICATION</scope>
    <source>
        <strain evidence="3">CBS 304.34</strain>
    </source>
</reference>
<dbReference type="OrthoDB" id="2956246at2759"/>
<dbReference type="EMBL" id="MU003694">
    <property type="protein sequence ID" value="KAF2815303.1"/>
    <property type="molecule type" value="Genomic_DNA"/>
</dbReference>
<protein>
    <submittedName>
        <fullName evidence="1 3">Uncharacterized protein</fullName>
    </submittedName>
</protein>
<evidence type="ECO:0000313" key="3">
    <source>
        <dbReference type="RefSeq" id="XP_033582267.1"/>
    </source>
</evidence>
<accession>A0A6A6Z3S6</accession>
<evidence type="ECO:0000313" key="2">
    <source>
        <dbReference type="Proteomes" id="UP000504636"/>
    </source>
</evidence>
<proteinExistence type="predicted"/>
<name>A0A6A6Z3S6_9PEZI</name>
<dbReference type="GeneID" id="54468553"/>
<sequence>MITPPGVGQDRVTGNVTVNKPFLFHTVSTRHGYAIASFCLASTPYCWFGAPEPGVQGDLFILLSQDRWVRVRGPVDDLKALTSGTWLSEPTTLETFFGAVAKLLVYANVAVAGHATDAGVYTIVSMLLVNGGLLALDNLRVRSLTMYGRTMEAVGEPKRYFRRRDLAEQLIKESGRNDWAVAMGLIVKDKASTEKDEGVRVTM</sequence>
<gene>
    <name evidence="1 3" type="ORF">BDZ99DRAFT_567171</name>
</gene>
<dbReference type="RefSeq" id="XP_033582267.1">
    <property type="nucleotide sequence ID" value="XM_033727660.1"/>
</dbReference>
<organism evidence="1">
    <name type="scientific">Mytilinidion resinicola</name>
    <dbReference type="NCBI Taxonomy" id="574789"/>
    <lineage>
        <taxon>Eukaryota</taxon>
        <taxon>Fungi</taxon>
        <taxon>Dikarya</taxon>
        <taxon>Ascomycota</taxon>
        <taxon>Pezizomycotina</taxon>
        <taxon>Dothideomycetes</taxon>
        <taxon>Pleosporomycetidae</taxon>
        <taxon>Mytilinidiales</taxon>
        <taxon>Mytilinidiaceae</taxon>
        <taxon>Mytilinidion</taxon>
    </lineage>
</organism>
<reference evidence="3" key="2">
    <citation type="submission" date="2020-04" db="EMBL/GenBank/DDBJ databases">
        <authorList>
            <consortium name="NCBI Genome Project"/>
        </authorList>
    </citation>
    <scope>NUCLEOTIDE SEQUENCE</scope>
    <source>
        <strain evidence="3">CBS 304.34</strain>
    </source>
</reference>
<evidence type="ECO:0000313" key="1">
    <source>
        <dbReference type="EMBL" id="KAF2815303.1"/>
    </source>
</evidence>
<dbReference type="AlphaFoldDB" id="A0A6A6Z3S6"/>